<dbReference type="RefSeq" id="WP_318953413.1">
    <property type="nucleotide sequence ID" value="NZ_CP137555.1"/>
</dbReference>
<protein>
    <submittedName>
        <fullName evidence="1">Uncharacterized protein</fullName>
    </submittedName>
</protein>
<reference evidence="1 2" key="1">
    <citation type="submission" date="2023-10" db="EMBL/GenBank/DDBJ databases">
        <title>Description of Microbulbifer bruguierae sp. nov., isolated from the sediments of mangrove plant Bruguiera sexangula and comparative genomic analyses of the genus Microbulbifer.</title>
        <authorList>
            <person name="Long M."/>
        </authorList>
    </citation>
    <scope>NUCLEOTIDE SEQUENCE [LARGE SCALE GENOMIC DNA]</scope>
    <source>
        <strain evidence="1 2">SPO729</strain>
    </source>
</reference>
<keyword evidence="2" id="KW-1185">Reference proteome</keyword>
<gene>
    <name evidence="1" type="ORF">R5R33_14500</name>
</gene>
<dbReference type="KEGG" id="mpaf:R5R33_14500"/>
<accession>A0AAU0MXV1</accession>
<evidence type="ECO:0000313" key="2">
    <source>
        <dbReference type="Proteomes" id="UP001302477"/>
    </source>
</evidence>
<dbReference type="AlphaFoldDB" id="A0AAU0MXV1"/>
<organism evidence="1 2">
    <name type="scientific">Microbulbifer pacificus</name>
    <dbReference type="NCBI Taxonomy" id="407164"/>
    <lineage>
        <taxon>Bacteria</taxon>
        <taxon>Pseudomonadati</taxon>
        <taxon>Pseudomonadota</taxon>
        <taxon>Gammaproteobacteria</taxon>
        <taxon>Cellvibrionales</taxon>
        <taxon>Microbulbiferaceae</taxon>
        <taxon>Microbulbifer</taxon>
    </lineage>
</organism>
<dbReference type="EMBL" id="CP137555">
    <property type="protein sequence ID" value="WOX04938.1"/>
    <property type="molecule type" value="Genomic_DNA"/>
</dbReference>
<proteinExistence type="predicted"/>
<dbReference type="Proteomes" id="UP001302477">
    <property type="component" value="Chromosome"/>
</dbReference>
<evidence type="ECO:0000313" key="1">
    <source>
        <dbReference type="EMBL" id="WOX04938.1"/>
    </source>
</evidence>
<name>A0AAU0MXV1_9GAMM</name>
<sequence length="130" mass="13910">MVKKIITHLLALSAGVAVTVSIMAMSKFGVKEGASADMTVVVYRVAEELMGPKMITTDSRFKASLDTAEGKRVELSIEGVNSRSSKTISYQNVTVNGTSVKIDSNGTALVDDIMVVLVDHSKYEVEVAAR</sequence>